<proteinExistence type="predicted"/>
<accession>A0A840Q3L5</accession>
<keyword evidence="3" id="KW-1185">Reference proteome</keyword>
<organism evidence="2 3">
    <name type="scientific">Saccharopolyspora phatthalungensis</name>
    <dbReference type="NCBI Taxonomy" id="664693"/>
    <lineage>
        <taxon>Bacteria</taxon>
        <taxon>Bacillati</taxon>
        <taxon>Actinomycetota</taxon>
        <taxon>Actinomycetes</taxon>
        <taxon>Pseudonocardiales</taxon>
        <taxon>Pseudonocardiaceae</taxon>
        <taxon>Saccharopolyspora</taxon>
    </lineage>
</organism>
<dbReference type="AlphaFoldDB" id="A0A840Q3L5"/>
<dbReference type="GO" id="GO:0006950">
    <property type="term" value="P:response to stress"/>
    <property type="evidence" value="ECO:0007669"/>
    <property type="project" value="TreeGrafter"/>
</dbReference>
<dbReference type="PANTHER" id="PTHR33164">
    <property type="entry name" value="TRANSCRIPTIONAL REGULATOR, MARR FAMILY"/>
    <property type="match status" value="1"/>
</dbReference>
<comment type="caution">
    <text evidence="2">The sequence shown here is derived from an EMBL/GenBank/DDBJ whole genome shotgun (WGS) entry which is preliminary data.</text>
</comment>
<name>A0A840Q3L5_9PSEU</name>
<sequence>MAAEIPRPGVAFLLTQLGTHAAMEFGGRVGALDLTPPQVGMLRMIAARPGLSQQALAGALGMLPSKVVSFVDDLEDRGLVTRTRSTRDRRVHELTLTPQGTELLGKVRAITATHEADFCQALDPDDYARLHTLLERLAESHGLTPGVHPGYRTIR</sequence>
<gene>
    <name evidence="2" type="ORF">BJ970_002111</name>
</gene>
<reference evidence="2 3" key="1">
    <citation type="submission" date="2020-08" db="EMBL/GenBank/DDBJ databases">
        <title>Sequencing the genomes of 1000 actinobacteria strains.</title>
        <authorList>
            <person name="Klenk H.-P."/>
        </authorList>
    </citation>
    <scope>NUCLEOTIDE SEQUENCE [LARGE SCALE GENOMIC DNA]</scope>
    <source>
        <strain evidence="2 3">DSM 45584</strain>
    </source>
</reference>
<dbReference type="GO" id="GO:0003677">
    <property type="term" value="F:DNA binding"/>
    <property type="evidence" value="ECO:0007669"/>
    <property type="project" value="UniProtKB-KW"/>
</dbReference>
<dbReference type="InterPro" id="IPR036390">
    <property type="entry name" value="WH_DNA-bd_sf"/>
</dbReference>
<evidence type="ECO:0000313" key="3">
    <source>
        <dbReference type="Proteomes" id="UP000584374"/>
    </source>
</evidence>
<protein>
    <submittedName>
        <fullName evidence="2">DNA-binding MarR family transcriptional regulator</fullName>
    </submittedName>
</protein>
<dbReference type="SMART" id="SM00347">
    <property type="entry name" value="HTH_MARR"/>
    <property type="match status" value="1"/>
</dbReference>
<dbReference type="Proteomes" id="UP000584374">
    <property type="component" value="Unassembled WGS sequence"/>
</dbReference>
<dbReference type="PANTHER" id="PTHR33164:SF89">
    <property type="entry name" value="MARR FAMILY REGULATORY PROTEIN"/>
    <property type="match status" value="1"/>
</dbReference>
<dbReference type="SUPFAM" id="SSF46785">
    <property type="entry name" value="Winged helix' DNA-binding domain"/>
    <property type="match status" value="1"/>
</dbReference>
<dbReference type="PROSITE" id="PS50995">
    <property type="entry name" value="HTH_MARR_2"/>
    <property type="match status" value="1"/>
</dbReference>
<feature type="domain" description="HTH marR-type" evidence="1">
    <location>
        <begin position="7"/>
        <end position="139"/>
    </location>
</feature>
<dbReference type="InterPro" id="IPR036388">
    <property type="entry name" value="WH-like_DNA-bd_sf"/>
</dbReference>
<dbReference type="PRINTS" id="PR00598">
    <property type="entry name" value="HTHMARR"/>
</dbReference>
<evidence type="ECO:0000313" key="2">
    <source>
        <dbReference type="EMBL" id="MBB5154577.1"/>
    </source>
</evidence>
<evidence type="ECO:0000259" key="1">
    <source>
        <dbReference type="PROSITE" id="PS50995"/>
    </source>
</evidence>
<dbReference type="Gene3D" id="1.10.10.10">
    <property type="entry name" value="Winged helix-like DNA-binding domain superfamily/Winged helix DNA-binding domain"/>
    <property type="match status" value="1"/>
</dbReference>
<dbReference type="EMBL" id="JACHIW010000001">
    <property type="protein sequence ID" value="MBB5154577.1"/>
    <property type="molecule type" value="Genomic_DNA"/>
</dbReference>
<keyword evidence="2" id="KW-0238">DNA-binding</keyword>
<dbReference type="InterPro" id="IPR039422">
    <property type="entry name" value="MarR/SlyA-like"/>
</dbReference>
<dbReference type="InterPro" id="IPR000835">
    <property type="entry name" value="HTH_MarR-typ"/>
</dbReference>
<dbReference type="Pfam" id="PF01047">
    <property type="entry name" value="MarR"/>
    <property type="match status" value="1"/>
</dbReference>
<dbReference type="GO" id="GO:0003700">
    <property type="term" value="F:DNA-binding transcription factor activity"/>
    <property type="evidence" value="ECO:0007669"/>
    <property type="project" value="InterPro"/>
</dbReference>
<dbReference type="RefSeq" id="WP_312864196.1">
    <property type="nucleotide sequence ID" value="NZ_JACHIW010000001.1"/>
</dbReference>